<sequence>MLVGAGAGEIVVAGWRSVQDRVKTFHTDCGVAQDRAIAAEDAPRPRGASGRLRKAAEAAGGISGERKRR</sequence>
<feature type="region of interest" description="Disordered" evidence="1">
    <location>
        <begin position="40"/>
        <end position="69"/>
    </location>
</feature>
<evidence type="ECO:0000313" key="3">
    <source>
        <dbReference type="Proteomes" id="UP000275267"/>
    </source>
</evidence>
<comment type="caution">
    <text evidence="2">The sequence shown here is derived from an EMBL/GenBank/DDBJ whole genome shotgun (WGS) entry which is preliminary data.</text>
</comment>
<proteinExistence type="predicted"/>
<evidence type="ECO:0000256" key="1">
    <source>
        <dbReference type="SAM" id="MobiDB-lite"/>
    </source>
</evidence>
<gene>
    <name evidence="2" type="ORF">C2845_PM07G40230</name>
</gene>
<dbReference type="EMBL" id="PQIB02000004">
    <property type="protein sequence ID" value="RLN25102.1"/>
    <property type="molecule type" value="Genomic_DNA"/>
</dbReference>
<accession>A0A3L6SR16</accession>
<evidence type="ECO:0000313" key="2">
    <source>
        <dbReference type="EMBL" id="RLN25102.1"/>
    </source>
</evidence>
<keyword evidence="3" id="KW-1185">Reference proteome</keyword>
<dbReference type="AlphaFoldDB" id="A0A3L6SR16"/>
<organism evidence="2 3">
    <name type="scientific">Panicum miliaceum</name>
    <name type="common">Proso millet</name>
    <name type="synonym">Broomcorn millet</name>
    <dbReference type="NCBI Taxonomy" id="4540"/>
    <lineage>
        <taxon>Eukaryota</taxon>
        <taxon>Viridiplantae</taxon>
        <taxon>Streptophyta</taxon>
        <taxon>Embryophyta</taxon>
        <taxon>Tracheophyta</taxon>
        <taxon>Spermatophyta</taxon>
        <taxon>Magnoliopsida</taxon>
        <taxon>Liliopsida</taxon>
        <taxon>Poales</taxon>
        <taxon>Poaceae</taxon>
        <taxon>PACMAD clade</taxon>
        <taxon>Panicoideae</taxon>
        <taxon>Panicodae</taxon>
        <taxon>Paniceae</taxon>
        <taxon>Panicinae</taxon>
        <taxon>Panicum</taxon>
        <taxon>Panicum sect. Panicum</taxon>
    </lineage>
</organism>
<reference evidence="3" key="1">
    <citation type="journal article" date="2019" name="Nat. Commun.">
        <title>The genome of broomcorn millet.</title>
        <authorList>
            <person name="Zou C."/>
            <person name="Miki D."/>
            <person name="Li D."/>
            <person name="Tang Q."/>
            <person name="Xiao L."/>
            <person name="Rajput S."/>
            <person name="Deng P."/>
            <person name="Jia W."/>
            <person name="Huang R."/>
            <person name="Zhang M."/>
            <person name="Sun Y."/>
            <person name="Hu J."/>
            <person name="Fu X."/>
            <person name="Schnable P.S."/>
            <person name="Li F."/>
            <person name="Zhang H."/>
            <person name="Feng B."/>
            <person name="Zhu X."/>
            <person name="Liu R."/>
            <person name="Schnable J.C."/>
            <person name="Zhu J.-K."/>
            <person name="Zhang H."/>
        </authorList>
    </citation>
    <scope>NUCLEOTIDE SEQUENCE [LARGE SCALE GENOMIC DNA]</scope>
</reference>
<dbReference type="Proteomes" id="UP000275267">
    <property type="component" value="Unassembled WGS sequence"/>
</dbReference>
<protein>
    <submittedName>
        <fullName evidence="2">Uncharacterized protein</fullName>
    </submittedName>
</protein>
<name>A0A3L6SR16_PANMI</name>